<evidence type="ECO:0000256" key="3">
    <source>
        <dbReference type="ARBA" id="ARBA00022679"/>
    </source>
</evidence>
<dbReference type="SUPFAM" id="SSF53335">
    <property type="entry name" value="S-adenosyl-L-methionine-dependent methyltransferases"/>
    <property type="match status" value="1"/>
</dbReference>
<dbReference type="InterPro" id="IPR029063">
    <property type="entry name" value="SAM-dependent_MTases_sf"/>
</dbReference>
<dbReference type="InterPro" id="IPR010675">
    <property type="entry name" value="Bin3_C"/>
</dbReference>
<evidence type="ECO:0000256" key="5">
    <source>
        <dbReference type="PROSITE-ProRule" id="PRU00848"/>
    </source>
</evidence>
<dbReference type="InterPro" id="IPR024160">
    <property type="entry name" value="BIN3_SAM-bd_dom"/>
</dbReference>
<evidence type="ECO:0000256" key="4">
    <source>
        <dbReference type="ARBA" id="ARBA00022691"/>
    </source>
</evidence>
<organism evidence="9 10">
    <name type="scientific">Aristolochia fimbriata</name>
    <name type="common">White veined hardy Dutchman's pipe vine</name>
    <dbReference type="NCBI Taxonomy" id="158543"/>
    <lineage>
        <taxon>Eukaryota</taxon>
        <taxon>Viridiplantae</taxon>
        <taxon>Streptophyta</taxon>
        <taxon>Embryophyta</taxon>
        <taxon>Tracheophyta</taxon>
        <taxon>Spermatophyta</taxon>
        <taxon>Magnoliopsida</taxon>
        <taxon>Magnoliidae</taxon>
        <taxon>Piperales</taxon>
        <taxon>Aristolochiaceae</taxon>
        <taxon>Aristolochia</taxon>
    </lineage>
</organism>
<dbReference type="GO" id="GO:0008173">
    <property type="term" value="F:RNA methyltransferase activity"/>
    <property type="evidence" value="ECO:0007669"/>
    <property type="project" value="UniProtKB-UniRule"/>
</dbReference>
<dbReference type="Pfam" id="PF06859">
    <property type="entry name" value="Bin3"/>
    <property type="match status" value="1"/>
</dbReference>
<dbReference type="Proteomes" id="UP000825729">
    <property type="component" value="Unassembled WGS sequence"/>
</dbReference>
<feature type="domain" description="Bin3-type SAM" evidence="8">
    <location>
        <begin position="88"/>
        <end position="307"/>
    </location>
</feature>
<dbReference type="PANTHER" id="PTHR12315:SF0">
    <property type="entry name" value="7SK SNRNA METHYLPHOSPHATE CAPPING ENZYME"/>
    <property type="match status" value="1"/>
</dbReference>
<dbReference type="GO" id="GO:0017069">
    <property type="term" value="F:snRNA binding"/>
    <property type="evidence" value="ECO:0007669"/>
    <property type="project" value="TreeGrafter"/>
</dbReference>
<keyword evidence="4 5" id="KW-0949">S-adenosyl-L-methionine</keyword>
<dbReference type="GO" id="GO:0040031">
    <property type="term" value="P:snRNA modification"/>
    <property type="evidence" value="ECO:0007669"/>
    <property type="project" value="TreeGrafter"/>
</dbReference>
<dbReference type="GO" id="GO:0032259">
    <property type="term" value="P:methylation"/>
    <property type="evidence" value="ECO:0007669"/>
    <property type="project" value="UniProtKB-KW"/>
</dbReference>
<dbReference type="EC" id="2.1.1.-" evidence="6"/>
<proteinExistence type="inferred from homology"/>
<dbReference type="Pfam" id="PF06325">
    <property type="entry name" value="PrmA"/>
    <property type="match status" value="1"/>
</dbReference>
<evidence type="ECO:0000256" key="2">
    <source>
        <dbReference type="ARBA" id="ARBA00022603"/>
    </source>
</evidence>
<dbReference type="PANTHER" id="PTHR12315">
    <property type="entry name" value="BICOID-INTERACTING PROTEIN RELATED"/>
    <property type="match status" value="1"/>
</dbReference>
<feature type="compositionally biased region" description="Basic and acidic residues" evidence="7">
    <location>
        <begin position="9"/>
        <end position="19"/>
    </location>
</feature>
<gene>
    <name evidence="9" type="ORF">H6P81_007956</name>
</gene>
<dbReference type="Gene3D" id="3.40.50.150">
    <property type="entry name" value="Vaccinia Virus protein VP39"/>
    <property type="match status" value="1"/>
</dbReference>
<keyword evidence="10" id="KW-1185">Reference proteome</keyword>
<evidence type="ECO:0000256" key="7">
    <source>
        <dbReference type="SAM" id="MobiDB-lite"/>
    </source>
</evidence>
<name>A0AAV7F4Z2_ARIFI</name>
<evidence type="ECO:0000259" key="8">
    <source>
        <dbReference type="PROSITE" id="PS51515"/>
    </source>
</evidence>
<evidence type="ECO:0000256" key="6">
    <source>
        <dbReference type="RuleBase" id="RU367087"/>
    </source>
</evidence>
<accession>A0AAV7F4Z2</accession>
<reference evidence="9 10" key="1">
    <citation type="submission" date="2021-07" db="EMBL/GenBank/DDBJ databases">
        <title>The Aristolochia fimbriata genome: insights into angiosperm evolution, floral development and chemical biosynthesis.</title>
        <authorList>
            <person name="Jiao Y."/>
        </authorList>
    </citation>
    <scope>NUCLEOTIDE SEQUENCE [LARGE SCALE GENOMIC DNA]</scope>
    <source>
        <strain evidence="9">IBCAS-2021</strain>
        <tissue evidence="9">Leaf</tissue>
    </source>
</reference>
<feature type="compositionally biased region" description="Low complexity" evidence="7">
    <location>
        <begin position="35"/>
        <end position="58"/>
    </location>
</feature>
<dbReference type="CDD" id="cd02440">
    <property type="entry name" value="AdoMet_MTases"/>
    <property type="match status" value="1"/>
</dbReference>
<comment type="caution">
    <text evidence="9">The sequence shown here is derived from an EMBL/GenBank/DDBJ whole genome shotgun (WGS) entry which is preliminary data.</text>
</comment>
<dbReference type="GO" id="GO:0008171">
    <property type="term" value="F:O-methyltransferase activity"/>
    <property type="evidence" value="ECO:0007669"/>
    <property type="project" value="UniProtKB-UniRule"/>
</dbReference>
<keyword evidence="2 6" id="KW-0489">Methyltransferase</keyword>
<evidence type="ECO:0000313" key="9">
    <source>
        <dbReference type="EMBL" id="KAG9455052.1"/>
    </source>
</evidence>
<evidence type="ECO:0000313" key="10">
    <source>
        <dbReference type="Proteomes" id="UP000825729"/>
    </source>
</evidence>
<dbReference type="InterPro" id="IPR039772">
    <property type="entry name" value="Bin3-like"/>
</dbReference>
<evidence type="ECO:0000256" key="1">
    <source>
        <dbReference type="ARBA" id="ARBA00008361"/>
    </source>
</evidence>
<dbReference type="AlphaFoldDB" id="A0AAV7F4Z2"/>
<sequence>MAQETQNHLAKEPQNKQAKETQNQQAKETQKQQAKETQNQQAKETQNQQAKETQNQQATKKRKRNTVYIYGNYKAYYNYRVDKNVGEDPRLAVLKKEWFEGRRCLDIGCNQGLMTISIAKKFSCESIVGVDIDGTLIETAKWNLRRVVKKEQSEVTKTSEKEHGSQDKVSESSVRSLIDRVSFWKENIVQNEHAFSDQYDTILCLSVTKWIHLNWGDDGLITLFAKIWNLLRPGGTLILEPQPWSSYKRNRLVSEVASMNFKNILLEPSCFPEILLDKIGFRSWENISTNVKGSNAGFNRPIFAFYK</sequence>
<comment type="similarity">
    <text evidence="1 6">Belongs to the methyltransferase superfamily.</text>
</comment>
<dbReference type="PROSITE" id="PS51515">
    <property type="entry name" value="BIN3_SAM"/>
    <property type="match status" value="1"/>
</dbReference>
<dbReference type="FunFam" id="3.40.50.150:FF:000083">
    <property type="entry name" value="7SK snRNA methylphosphate capping enzyme"/>
    <property type="match status" value="1"/>
</dbReference>
<keyword evidence="3 6" id="KW-0808">Transferase</keyword>
<feature type="region of interest" description="Disordered" evidence="7">
    <location>
        <begin position="1"/>
        <end position="62"/>
    </location>
</feature>
<protein>
    <recommendedName>
        <fullName evidence="6">RNA methyltransferase</fullName>
        <ecNumber evidence="6">2.1.1.-</ecNumber>
    </recommendedName>
</protein>
<dbReference type="EMBL" id="JAINDJ010000003">
    <property type="protein sequence ID" value="KAG9455052.1"/>
    <property type="molecule type" value="Genomic_DNA"/>
</dbReference>